<feature type="transmembrane region" description="Helical" evidence="7">
    <location>
        <begin position="60"/>
        <end position="90"/>
    </location>
</feature>
<evidence type="ECO:0000313" key="10">
    <source>
        <dbReference type="Proteomes" id="UP000319257"/>
    </source>
</evidence>
<feature type="transmembrane region" description="Helical" evidence="7">
    <location>
        <begin position="110"/>
        <end position="135"/>
    </location>
</feature>
<dbReference type="RefSeq" id="XP_030995754.1">
    <property type="nucleotide sequence ID" value="XM_031138780.1"/>
</dbReference>
<comment type="subcellular location">
    <subcellularLocation>
        <location evidence="1">Membrane</location>
        <topology evidence="1">Multi-pass membrane protein</topology>
    </subcellularLocation>
</comment>
<keyword evidence="10" id="KW-1185">Reference proteome</keyword>
<dbReference type="Pfam" id="PF20684">
    <property type="entry name" value="Fung_rhodopsin"/>
    <property type="match status" value="1"/>
</dbReference>
<dbReference type="InterPro" id="IPR052337">
    <property type="entry name" value="SAT4-like"/>
</dbReference>
<feature type="domain" description="Rhodopsin" evidence="8">
    <location>
        <begin position="44"/>
        <end position="294"/>
    </location>
</feature>
<reference evidence="9 10" key="1">
    <citation type="submission" date="2019-06" db="EMBL/GenBank/DDBJ databases">
        <title>Draft genome sequence of the filamentous fungus Phialemoniopsis curvata isolated from diesel fuel.</title>
        <authorList>
            <person name="Varaljay V.A."/>
            <person name="Lyon W.J."/>
            <person name="Crouch A.L."/>
            <person name="Drake C.E."/>
            <person name="Hollomon J.M."/>
            <person name="Nadeau L.J."/>
            <person name="Nunn H.S."/>
            <person name="Stevenson B.S."/>
            <person name="Bojanowski C.L."/>
            <person name="Crookes-Goodson W.J."/>
        </authorList>
    </citation>
    <scope>NUCLEOTIDE SEQUENCE [LARGE SCALE GENOMIC DNA]</scope>
    <source>
        <strain evidence="9 10">D216</strain>
    </source>
</reference>
<organism evidence="9 10">
    <name type="scientific">Thyridium curvatum</name>
    <dbReference type="NCBI Taxonomy" id="1093900"/>
    <lineage>
        <taxon>Eukaryota</taxon>
        <taxon>Fungi</taxon>
        <taxon>Dikarya</taxon>
        <taxon>Ascomycota</taxon>
        <taxon>Pezizomycotina</taxon>
        <taxon>Sordariomycetes</taxon>
        <taxon>Sordariomycetidae</taxon>
        <taxon>Thyridiales</taxon>
        <taxon>Thyridiaceae</taxon>
        <taxon>Thyridium</taxon>
    </lineage>
</organism>
<keyword evidence="2 7" id="KW-0812">Transmembrane</keyword>
<evidence type="ECO:0000256" key="7">
    <source>
        <dbReference type="SAM" id="Phobius"/>
    </source>
</evidence>
<evidence type="ECO:0000259" key="8">
    <source>
        <dbReference type="Pfam" id="PF20684"/>
    </source>
</evidence>
<dbReference type="EMBL" id="SKBQ01000002">
    <property type="protein sequence ID" value="TPX14043.1"/>
    <property type="molecule type" value="Genomic_DNA"/>
</dbReference>
<keyword evidence="3 7" id="KW-1133">Transmembrane helix</keyword>
<feature type="compositionally biased region" description="Basic and acidic residues" evidence="6">
    <location>
        <begin position="400"/>
        <end position="416"/>
    </location>
</feature>
<feature type="transmembrane region" description="Helical" evidence="7">
    <location>
        <begin position="26"/>
        <end position="48"/>
    </location>
</feature>
<dbReference type="Proteomes" id="UP000319257">
    <property type="component" value="Unassembled WGS sequence"/>
</dbReference>
<evidence type="ECO:0000256" key="6">
    <source>
        <dbReference type="SAM" id="MobiDB-lite"/>
    </source>
</evidence>
<evidence type="ECO:0000256" key="4">
    <source>
        <dbReference type="ARBA" id="ARBA00023136"/>
    </source>
</evidence>
<proteinExistence type="inferred from homology"/>
<evidence type="ECO:0000256" key="2">
    <source>
        <dbReference type="ARBA" id="ARBA00022692"/>
    </source>
</evidence>
<feature type="transmembrane region" description="Helical" evidence="7">
    <location>
        <begin position="225"/>
        <end position="247"/>
    </location>
</feature>
<sequence>MSDGSPPPPAALPAPNPDPHDWLQNLGIAIEVVCPALALIVTILRVYTRIKIKNYGWDDTCIVISMVLSIAMCVGSIMCMKKLYIGIHYWETPKYASPAEMLRALEPGLIWTYAVGAIYNPILAIVKQSILIFLLRLGGTKPGVRTVVWITAVFNAALMVAVFLVVIFQCNPINHNWKLYEPGTCIKQTEFGVSTACLTILTDLIALALPFYIFLDLKIAKRTKIALLFVFALGLVVTAISVVRLYYLWQHLQQAADPKTYPDANYSLGFCVSAIEVNLAIITASGPALWPLVRGWTPRIFSKLGITNGYQQNNYDVEWTPNGTNRRRTMGGAPGGGTNGTSGGGAGIILSHSSKHEGIGLKDIRGDRVKGRVEIRSEPHDSDEEVLTAGGIMRSTEYTVTRDDDSRRDAHGRRLPDSAYADSAKRSSTGDSY</sequence>
<dbReference type="OrthoDB" id="5283415at2759"/>
<feature type="transmembrane region" description="Helical" evidence="7">
    <location>
        <begin position="147"/>
        <end position="168"/>
    </location>
</feature>
<feature type="transmembrane region" description="Helical" evidence="7">
    <location>
        <begin position="267"/>
        <end position="293"/>
    </location>
</feature>
<comment type="similarity">
    <text evidence="5">Belongs to the SAT4 family.</text>
</comment>
<dbReference type="GO" id="GO:0016020">
    <property type="term" value="C:membrane"/>
    <property type="evidence" value="ECO:0007669"/>
    <property type="project" value="UniProtKB-SubCell"/>
</dbReference>
<dbReference type="InParanoid" id="A0A507B2E3"/>
<feature type="transmembrane region" description="Helical" evidence="7">
    <location>
        <begin position="191"/>
        <end position="213"/>
    </location>
</feature>
<dbReference type="InterPro" id="IPR049326">
    <property type="entry name" value="Rhodopsin_dom_fungi"/>
</dbReference>
<comment type="caution">
    <text evidence="9">The sequence shown here is derived from an EMBL/GenBank/DDBJ whole genome shotgun (WGS) entry which is preliminary data.</text>
</comment>
<keyword evidence="4 7" id="KW-0472">Membrane</keyword>
<protein>
    <recommendedName>
        <fullName evidence="8">Rhodopsin domain-containing protein</fullName>
    </recommendedName>
</protein>
<dbReference type="STRING" id="1093900.A0A507B2E3"/>
<dbReference type="AlphaFoldDB" id="A0A507B2E3"/>
<evidence type="ECO:0000256" key="1">
    <source>
        <dbReference type="ARBA" id="ARBA00004141"/>
    </source>
</evidence>
<dbReference type="GeneID" id="41967884"/>
<evidence type="ECO:0000256" key="5">
    <source>
        <dbReference type="ARBA" id="ARBA00038359"/>
    </source>
</evidence>
<dbReference type="PANTHER" id="PTHR33048:SF47">
    <property type="entry name" value="INTEGRAL MEMBRANE PROTEIN-RELATED"/>
    <property type="match status" value="1"/>
</dbReference>
<name>A0A507B2E3_9PEZI</name>
<dbReference type="PANTHER" id="PTHR33048">
    <property type="entry name" value="PTH11-LIKE INTEGRAL MEMBRANE PROTEIN (AFU_ORTHOLOGUE AFUA_5G11245)"/>
    <property type="match status" value="1"/>
</dbReference>
<evidence type="ECO:0000313" key="9">
    <source>
        <dbReference type="EMBL" id="TPX14043.1"/>
    </source>
</evidence>
<feature type="region of interest" description="Disordered" evidence="6">
    <location>
        <begin position="389"/>
        <end position="433"/>
    </location>
</feature>
<evidence type="ECO:0000256" key="3">
    <source>
        <dbReference type="ARBA" id="ARBA00022989"/>
    </source>
</evidence>
<gene>
    <name evidence="9" type="ORF">E0L32_000437</name>
</gene>
<accession>A0A507B2E3</accession>